<dbReference type="EMBL" id="JBBXJM010000001">
    <property type="protein sequence ID" value="KAL1413038.1"/>
    <property type="molecule type" value="Genomic_DNA"/>
</dbReference>
<feature type="region of interest" description="Disordered" evidence="4">
    <location>
        <begin position="165"/>
        <end position="215"/>
    </location>
</feature>
<dbReference type="CDD" id="cd17546">
    <property type="entry name" value="REC_hyHK_CKI1_RcsC-like"/>
    <property type="match status" value="1"/>
</dbReference>
<feature type="modified residue" description="4-aspartylphosphate" evidence="2">
    <location>
        <position position="1122"/>
    </location>
</feature>
<dbReference type="PANTHER" id="PTHR43547:SF2">
    <property type="entry name" value="HYBRID SIGNAL TRANSDUCTION HISTIDINE KINASE C"/>
    <property type="match status" value="1"/>
</dbReference>
<dbReference type="CDD" id="cd00082">
    <property type="entry name" value="HisKA"/>
    <property type="match status" value="2"/>
</dbReference>
<feature type="region of interest" description="Disordered" evidence="4">
    <location>
        <begin position="627"/>
        <end position="652"/>
    </location>
</feature>
<dbReference type="InterPro" id="IPR036890">
    <property type="entry name" value="HATPase_C_sf"/>
</dbReference>
<dbReference type="Gene3D" id="3.40.50.2300">
    <property type="match status" value="2"/>
</dbReference>
<evidence type="ECO:0000259" key="5">
    <source>
        <dbReference type="PROSITE" id="PS50109"/>
    </source>
</evidence>
<feature type="region of interest" description="Disordered" evidence="4">
    <location>
        <begin position="318"/>
        <end position="341"/>
    </location>
</feature>
<evidence type="ECO:0000256" key="4">
    <source>
        <dbReference type="SAM" id="MobiDB-lite"/>
    </source>
</evidence>
<keyword evidence="9" id="KW-1185">Reference proteome</keyword>
<dbReference type="InterPro" id="IPR003594">
    <property type="entry name" value="HATPase_dom"/>
</dbReference>
<dbReference type="CDD" id="cd00130">
    <property type="entry name" value="PAS"/>
    <property type="match status" value="1"/>
</dbReference>
<dbReference type="InterPro" id="IPR005467">
    <property type="entry name" value="His_kinase_dom"/>
</dbReference>
<proteinExistence type="predicted"/>
<evidence type="ECO:0000313" key="8">
    <source>
        <dbReference type="EMBL" id="KAL1413038.1"/>
    </source>
</evidence>
<dbReference type="PROSITE" id="PS50110">
    <property type="entry name" value="RESPONSE_REGULATORY"/>
    <property type="match status" value="2"/>
</dbReference>
<dbReference type="SUPFAM" id="SSF47384">
    <property type="entry name" value="Homodimeric domain of signal transducing histidine kinase"/>
    <property type="match status" value="2"/>
</dbReference>
<dbReference type="Pfam" id="PF13188">
    <property type="entry name" value="PAS_8"/>
    <property type="match status" value="1"/>
</dbReference>
<dbReference type="InterPro" id="IPR035965">
    <property type="entry name" value="PAS-like_dom_sf"/>
</dbReference>
<evidence type="ECO:0000313" key="9">
    <source>
        <dbReference type="Proteomes" id="UP001565368"/>
    </source>
</evidence>
<reference evidence="8 9" key="1">
    <citation type="submission" date="2023-08" db="EMBL/GenBank/DDBJ databases">
        <title>Annotated Genome Sequence of Vanrija albida AlHP1.</title>
        <authorList>
            <person name="Herzog R."/>
        </authorList>
    </citation>
    <scope>NUCLEOTIDE SEQUENCE [LARGE SCALE GENOMIC DNA]</scope>
    <source>
        <strain evidence="8 9">AlHP1</strain>
    </source>
</reference>
<dbReference type="Pfam" id="PF02518">
    <property type="entry name" value="HATPase_c"/>
    <property type="match status" value="2"/>
</dbReference>
<dbReference type="SUPFAM" id="SSF55874">
    <property type="entry name" value="ATPase domain of HSP90 chaperone/DNA topoisomerase II/histidine kinase"/>
    <property type="match status" value="2"/>
</dbReference>
<evidence type="ECO:0000259" key="6">
    <source>
        <dbReference type="PROSITE" id="PS50110"/>
    </source>
</evidence>
<feature type="domain" description="Histidine kinase" evidence="5">
    <location>
        <begin position="779"/>
        <end position="1000"/>
    </location>
</feature>
<evidence type="ECO:0008006" key="10">
    <source>
        <dbReference type="Google" id="ProtNLM"/>
    </source>
</evidence>
<dbReference type="InterPro" id="IPR011006">
    <property type="entry name" value="CheY-like_superfamily"/>
</dbReference>
<name>A0ABR3QEB5_9TREE</name>
<feature type="coiled-coil region" evidence="3">
    <location>
        <begin position="1321"/>
        <end position="1348"/>
    </location>
</feature>
<dbReference type="SUPFAM" id="SSF55785">
    <property type="entry name" value="PYP-like sensor domain (PAS domain)"/>
    <property type="match status" value="1"/>
</dbReference>
<evidence type="ECO:0000256" key="2">
    <source>
        <dbReference type="PROSITE-ProRule" id="PRU00169"/>
    </source>
</evidence>
<feature type="compositionally biased region" description="Polar residues" evidence="4">
    <location>
        <begin position="322"/>
        <end position="337"/>
    </location>
</feature>
<dbReference type="SMART" id="SM00091">
    <property type="entry name" value="PAS"/>
    <property type="match status" value="1"/>
</dbReference>
<sequence length="1800" mass="198702">MTGGNVPPQPKPSSRTITDWSLDASLKTTSYSGGSADGVEGGIDSLGLESSLIDMSRLPKEYLEAYPYPAFVLVNDVPPHPWANSHGIEPTSVIDLPFTQTQNTSSISLPSFTPVWANEPWKLAADGLPLLSCLSIDSARLLGEWLSGAQDLRVRSISEAANNVNIPGAESPQEVPDTSPGSLSDVTTVPSLTSSSTQETTHSSTPTDTPPAPSTLTLEFNFPSGPRVYEIIKSTMPVYYNNRKDASQIGTHSFAIITTIPRPAAQPQPQRLLSQVTPQQAGIPTVTMVELSDEAKTPSIPKGPDLARSMFTGKVDEPRWSPESNTPHAMESPSLTSGPVHFYRDGRVRNIVSAPSLRSESDDDMSKNVHALLDRVDWTQTSLGAKEDWSQSLKTSVSMVLNYPLKACLWWGKDFTLIYNQMYAEQVPDHPNVFGKSGPQAWAEMWTVLGPLTELVLGGTPIYREDDFFLWRKVDGEPMYEAYRSHVWLPILQPEGQVGGLFHSMVDTTDKVLSERRMAAIREMGERTLVARTVEEFSQGVLEGIESSYKDTPFALLYHVEPPNTPQPRKTFAHIKLSDDQFMSTEVQLRYAGGVGVPDGHPSAPETTTVTIPPRSVDVSRSIKSAFTDPDASQRHSSASIGGVNPFGNAEALTDPDEILRSASASKASGHPWPFVEAIQTRQPVLVEDCSSIIAGYPVRVWDELPTKALVIPIIHDSEEGLPNAILVVGLNIRRPYEADYKSFIIASGLTAVRSYQAEIRRIEELAALDRAKSMLFSNVSHELRTPLTLIAGPIEDLVNEMPDGPQREALIMARRNVRRMTRLVSMLMDASKLEAGRLKGSFRLVNLGIVTRDIVSLFRTAMDRTKLEFIVDCDLNPREVYVDAEKWEKILFNLVGNAMKYTMDGYVKVILRYTGEEAIVEVVDTGVGIPISDLSSIGERFFRAESVAHLHEGTGIGLSLTKKLIQLHHGTLDIESNTAEQSGDGSHGSVFRVRLPLGRSHLPADAIEDDVTDIVSSSRSYTPAAREEWHSWSEGSMSEWFDADEPSTNVMSGLGPSSRGIDPNTLYFKKEDVIMLVDDSADTRRYVRSILEPFCTIVEARDGQEALDTYDDKPPDLIIADVMMPRLDGFGLLEALRKGTKEQQMVPFILLTAIDDGQFEGLLAGADDYLSTPFNARELVARVHMQLQLGKKRNTLETLFDERTAELRTLTELSPVGIFRCTPDGYVSYANHAWHDLTGYPIGQEITNWGDYILEDHQARIRHLWETYVPSTAPSVWAEWQWKNGRWGATQVLRLDEVVPGSPPGFIGCSIDTTERKLNEQMHLLRVKEAEQRREEAEAAKHQQELLIDITSHEIRNPISSLMQCSSLVKTNLTALQDELKRSSEGNSVFKPTPQLLATIDDDLEALESIYQCALTQERISNDVLSLGKIQLDMLQMFDVETTVVKEAQKAVSVFQNEARMKRIDLSMELGEAFEKMGIDVVLTDPVRLGQVVTNLLSNAIRFTATSKVRKIELKVDVGLEPPTDETCVKPEPSGPLPSSLEPDTPVYLFVSVSDTGPGLTEDELDMLFRRFSQASAKTHTVFGGSGLGLFVCRKITERMGGRIEGASRYGQGSTFRFFIKAKACPTPNGQGHPGTPLADATAFNWDAKKPHILVVEDNLINQTVLRRQLKHVGLTVDCVSNGVEALDKIRSVMSVVEGTGERQNTTERGYDCVLMDLEMPIMDGYTAAHMLRADEAAGKLAPTSIIALTGNARQALINEAMADFDGVVVKPYRLDQLLGKIEELTKADLNRAKGAMYP</sequence>
<dbReference type="Proteomes" id="UP001565368">
    <property type="component" value="Unassembled WGS sequence"/>
</dbReference>
<feature type="region of interest" description="Disordered" evidence="4">
    <location>
        <begin position="593"/>
        <end position="615"/>
    </location>
</feature>
<comment type="caution">
    <text evidence="8">The sequence shown here is derived from an EMBL/GenBank/DDBJ whole genome shotgun (WGS) entry which is preliminary data.</text>
</comment>
<evidence type="ECO:0000259" key="7">
    <source>
        <dbReference type="PROSITE" id="PS50112"/>
    </source>
</evidence>
<evidence type="ECO:0000256" key="1">
    <source>
        <dbReference type="ARBA" id="ARBA00022553"/>
    </source>
</evidence>
<feature type="domain" description="Histidine kinase" evidence="5">
    <location>
        <begin position="1351"/>
        <end position="1625"/>
    </location>
</feature>
<dbReference type="InterPro" id="IPR003661">
    <property type="entry name" value="HisK_dim/P_dom"/>
</dbReference>
<feature type="domain" description="Response regulatory" evidence="6">
    <location>
        <begin position="1074"/>
        <end position="1188"/>
    </location>
</feature>
<dbReference type="Gene3D" id="1.10.287.130">
    <property type="match status" value="2"/>
</dbReference>
<dbReference type="RefSeq" id="XP_069212982.1">
    <property type="nucleotide sequence ID" value="XM_069349438.1"/>
</dbReference>
<dbReference type="Pfam" id="PF00072">
    <property type="entry name" value="Response_reg"/>
    <property type="match status" value="2"/>
</dbReference>
<dbReference type="Gene3D" id="3.30.450.20">
    <property type="entry name" value="PAS domain"/>
    <property type="match status" value="2"/>
</dbReference>
<keyword evidence="3" id="KW-0175">Coiled coil</keyword>
<dbReference type="InterPro" id="IPR036097">
    <property type="entry name" value="HisK_dim/P_sf"/>
</dbReference>
<feature type="domain" description="PAS" evidence="7">
    <location>
        <begin position="1204"/>
        <end position="1241"/>
    </location>
</feature>
<feature type="domain" description="Response regulatory" evidence="6">
    <location>
        <begin position="1653"/>
        <end position="1787"/>
    </location>
</feature>
<protein>
    <recommendedName>
        <fullName evidence="10">Histidine kinase</fullName>
    </recommendedName>
</protein>
<feature type="modified residue" description="4-aspartylphosphate" evidence="2">
    <location>
        <position position="1718"/>
    </location>
</feature>
<dbReference type="SMART" id="SM00388">
    <property type="entry name" value="HisKA"/>
    <property type="match status" value="2"/>
</dbReference>
<dbReference type="PANTHER" id="PTHR43547">
    <property type="entry name" value="TWO-COMPONENT HISTIDINE KINASE"/>
    <property type="match status" value="1"/>
</dbReference>
<evidence type="ECO:0000256" key="3">
    <source>
        <dbReference type="SAM" id="Coils"/>
    </source>
</evidence>
<gene>
    <name evidence="8" type="ORF">Q8F55_000787</name>
</gene>
<dbReference type="PROSITE" id="PS50109">
    <property type="entry name" value="HIS_KIN"/>
    <property type="match status" value="2"/>
</dbReference>
<dbReference type="SMART" id="SM00448">
    <property type="entry name" value="REC"/>
    <property type="match status" value="2"/>
</dbReference>
<dbReference type="PRINTS" id="PR00344">
    <property type="entry name" value="BCTRLSENSOR"/>
</dbReference>
<dbReference type="Gene3D" id="3.30.565.10">
    <property type="entry name" value="Histidine kinase-like ATPase, C-terminal domain"/>
    <property type="match status" value="2"/>
</dbReference>
<dbReference type="InterPro" id="IPR000014">
    <property type="entry name" value="PAS"/>
</dbReference>
<accession>A0ABR3QEB5</accession>
<dbReference type="Pfam" id="PF00512">
    <property type="entry name" value="HisKA"/>
    <property type="match status" value="1"/>
</dbReference>
<organism evidence="8 9">
    <name type="scientific">Vanrija albida</name>
    <dbReference type="NCBI Taxonomy" id="181172"/>
    <lineage>
        <taxon>Eukaryota</taxon>
        <taxon>Fungi</taxon>
        <taxon>Dikarya</taxon>
        <taxon>Basidiomycota</taxon>
        <taxon>Agaricomycotina</taxon>
        <taxon>Tremellomycetes</taxon>
        <taxon>Trichosporonales</taxon>
        <taxon>Trichosporonaceae</taxon>
        <taxon>Vanrija</taxon>
    </lineage>
</organism>
<dbReference type="PROSITE" id="PS50112">
    <property type="entry name" value="PAS"/>
    <property type="match status" value="1"/>
</dbReference>
<dbReference type="CDD" id="cd00075">
    <property type="entry name" value="HATPase"/>
    <property type="match status" value="1"/>
</dbReference>
<dbReference type="InterPro" id="IPR001789">
    <property type="entry name" value="Sig_transdc_resp-reg_receiver"/>
</dbReference>
<keyword evidence="1 2" id="KW-0597">Phosphoprotein</keyword>
<dbReference type="SUPFAM" id="SSF52172">
    <property type="entry name" value="CheY-like"/>
    <property type="match status" value="2"/>
</dbReference>
<dbReference type="GeneID" id="95981830"/>
<dbReference type="InterPro" id="IPR004358">
    <property type="entry name" value="Sig_transdc_His_kin-like_C"/>
</dbReference>
<feature type="compositionally biased region" description="Low complexity" evidence="4">
    <location>
        <begin position="182"/>
        <end position="207"/>
    </location>
</feature>
<dbReference type="SMART" id="SM00387">
    <property type="entry name" value="HATPase_c"/>
    <property type="match status" value="2"/>
</dbReference>